<feature type="region of interest" description="Disordered" evidence="1">
    <location>
        <begin position="1"/>
        <end position="22"/>
    </location>
</feature>
<proteinExistence type="predicted"/>
<feature type="compositionally biased region" description="Basic residues" evidence="1">
    <location>
        <begin position="1"/>
        <end position="15"/>
    </location>
</feature>
<name>A0A816L894_BRANA</name>
<accession>A0A816L894</accession>
<protein>
    <submittedName>
        <fullName evidence="2">(rape) hypothetical protein</fullName>
    </submittedName>
</protein>
<sequence>MKKSKLSQTTVRRRTISSGEELRAPSCETAALSGY</sequence>
<evidence type="ECO:0000256" key="1">
    <source>
        <dbReference type="SAM" id="MobiDB-lite"/>
    </source>
</evidence>
<dbReference type="AlphaFoldDB" id="A0A816L894"/>
<evidence type="ECO:0000313" key="2">
    <source>
        <dbReference type="EMBL" id="CAF1932563.1"/>
    </source>
</evidence>
<dbReference type="Proteomes" id="UP001295469">
    <property type="component" value="Chromosome C05"/>
</dbReference>
<reference evidence="2" key="1">
    <citation type="submission" date="2021-01" db="EMBL/GenBank/DDBJ databases">
        <authorList>
            <consortium name="Genoscope - CEA"/>
            <person name="William W."/>
        </authorList>
    </citation>
    <scope>NUCLEOTIDE SEQUENCE</scope>
</reference>
<dbReference type="EMBL" id="HG994369">
    <property type="protein sequence ID" value="CAF1932563.1"/>
    <property type="molecule type" value="Genomic_DNA"/>
</dbReference>
<organism evidence="2">
    <name type="scientific">Brassica napus</name>
    <name type="common">Rape</name>
    <dbReference type="NCBI Taxonomy" id="3708"/>
    <lineage>
        <taxon>Eukaryota</taxon>
        <taxon>Viridiplantae</taxon>
        <taxon>Streptophyta</taxon>
        <taxon>Embryophyta</taxon>
        <taxon>Tracheophyta</taxon>
        <taxon>Spermatophyta</taxon>
        <taxon>Magnoliopsida</taxon>
        <taxon>eudicotyledons</taxon>
        <taxon>Gunneridae</taxon>
        <taxon>Pentapetalae</taxon>
        <taxon>rosids</taxon>
        <taxon>malvids</taxon>
        <taxon>Brassicales</taxon>
        <taxon>Brassicaceae</taxon>
        <taxon>Brassiceae</taxon>
        <taxon>Brassica</taxon>
    </lineage>
</organism>
<gene>
    <name evidence="2" type="ORF">DARMORV10_C05P45360.1</name>
</gene>